<organism evidence="4 5">
    <name type="scientific">Natronolimnobius baerhuensis</name>
    <dbReference type="NCBI Taxonomy" id="253108"/>
    <lineage>
        <taxon>Archaea</taxon>
        <taxon>Methanobacteriati</taxon>
        <taxon>Methanobacteriota</taxon>
        <taxon>Stenosarchaea group</taxon>
        <taxon>Halobacteria</taxon>
        <taxon>Halobacteriales</taxon>
        <taxon>Natrialbaceae</taxon>
        <taxon>Natronolimnobius</taxon>
    </lineage>
</organism>
<keyword evidence="2" id="KW-1133">Transmembrane helix</keyword>
<feature type="compositionally biased region" description="Polar residues" evidence="1">
    <location>
        <begin position="71"/>
        <end position="88"/>
    </location>
</feature>
<dbReference type="RefSeq" id="WP_087715307.1">
    <property type="nucleotide sequence ID" value="NZ_MWPH01000003.1"/>
</dbReference>
<protein>
    <recommendedName>
        <fullName evidence="3">DUF58 domain-containing protein</fullName>
    </recommendedName>
</protein>
<dbReference type="EMBL" id="MWPH01000003">
    <property type="protein sequence ID" value="OVE83900.1"/>
    <property type="molecule type" value="Genomic_DNA"/>
</dbReference>
<dbReference type="AlphaFoldDB" id="A0A202E7G5"/>
<evidence type="ECO:0000313" key="5">
    <source>
        <dbReference type="Proteomes" id="UP000196084"/>
    </source>
</evidence>
<evidence type="ECO:0000313" key="4">
    <source>
        <dbReference type="EMBL" id="OVE83900.1"/>
    </source>
</evidence>
<keyword evidence="5" id="KW-1185">Reference proteome</keyword>
<gene>
    <name evidence="4" type="ORF">B2G88_15940</name>
</gene>
<reference evidence="4 5" key="1">
    <citation type="submission" date="2017-02" db="EMBL/GenBank/DDBJ databases">
        <title>Natronthermophilus aegyptiacus gen. nov.,sp. nov., an aerobic, extremely halophilic alkalithermophilic archaeon isolated from the athalassohaline Wadi An Natrun, Egypt.</title>
        <authorList>
            <person name="Zhao B."/>
        </authorList>
    </citation>
    <scope>NUCLEOTIDE SEQUENCE [LARGE SCALE GENOMIC DNA]</scope>
    <source>
        <strain evidence="4 5">CGMCC 1.3597</strain>
    </source>
</reference>
<dbReference type="PANTHER" id="PTHR33608:SF6">
    <property type="entry name" value="BLL2464 PROTEIN"/>
    <property type="match status" value="1"/>
</dbReference>
<dbReference type="InterPro" id="IPR002881">
    <property type="entry name" value="DUF58"/>
</dbReference>
<name>A0A202E7G5_9EURY</name>
<feature type="region of interest" description="Disordered" evidence="1">
    <location>
        <begin position="71"/>
        <end position="90"/>
    </location>
</feature>
<dbReference type="OrthoDB" id="31512at2157"/>
<evidence type="ECO:0000256" key="1">
    <source>
        <dbReference type="SAM" id="MobiDB-lite"/>
    </source>
</evidence>
<sequence>MSVADRTVKRLDRGEWALAVTVLLAGLGLAVGSQVLLVGATLPLWYVAAAIFGTPPTGTVRIGRDLSLEGESTTEATQAGDTSLSGDPSQRVTVRTTVQNTGSDPIVDLRVIDGVPDELSVVDGSPRTCVTLEPLETTTLEYTVSLQRGEHTFDVATVRTRDLSGTITETWSEPVEGQDEIRCTPTVESVALGNATTEYTGDVPTDDGGAGIEFHSVREYEPTDPVNAIDWRRYAANRELATVEYRAERSTHVVCVVDARPSQFRAATTEHLPAVDLSVDAADRTFETLVAAGHPAGVARFGSGAIETIPPGTDAETAERASRLLESISNSNKQMRFYTRTSSNNSVAELVTTLPGEAQVYLFSSFVDDDPLELVDGLRTRGYPVRVISPDVTNGDDSATQLEALDRTTRLARARAAGARVVDWDLERSLGLVLADAVGEVKHR</sequence>
<comment type="caution">
    <text evidence="4">The sequence shown here is derived from an EMBL/GenBank/DDBJ whole genome shotgun (WGS) entry which is preliminary data.</text>
</comment>
<keyword evidence="2" id="KW-0472">Membrane</keyword>
<feature type="domain" description="DUF58" evidence="3">
    <location>
        <begin position="216"/>
        <end position="381"/>
    </location>
</feature>
<dbReference type="Proteomes" id="UP000196084">
    <property type="component" value="Unassembled WGS sequence"/>
</dbReference>
<proteinExistence type="predicted"/>
<dbReference type="Pfam" id="PF01882">
    <property type="entry name" value="DUF58"/>
    <property type="match status" value="1"/>
</dbReference>
<accession>A0A202E7G5</accession>
<evidence type="ECO:0000256" key="2">
    <source>
        <dbReference type="SAM" id="Phobius"/>
    </source>
</evidence>
<keyword evidence="2" id="KW-0812">Transmembrane</keyword>
<dbReference type="PANTHER" id="PTHR33608">
    <property type="entry name" value="BLL2464 PROTEIN"/>
    <property type="match status" value="1"/>
</dbReference>
<feature type="transmembrane region" description="Helical" evidence="2">
    <location>
        <begin position="16"/>
        <end position="46"/>
    </location>
</feature>
<evidence type="ECO:0000259" key="3">
    <source>
        <dbReference type="Pfam" id="PF01882"/>
    </source>
</evidence>